<dbReference type="GO" id="GO:0010181">
    <property type="term" value="F:FMN binding"/>
    <property type="evidence" value="ECO:0007669"/>
    <property type="project" value="InterPro"/>
</dbReference>
<keyword evidence="5" id="KW-0285">Flavoprotein</keyword>
<dbReference type="PIRSF" id="PIRSF000138">
    <property type="entry name" value="Al-hdrx_acd_dh"/>
    <property type="match status" value="1"/>
</dbReference>
<dbReference type="Pfam" id="PF01070">
    <property type="entry name" value="FMN_dh"/>
    <property type="match status" value="1"/>
</dbReference>
<comment type="cofactor">
    <cofactor evidence="1">
        <name>FMN</name>
        <dbReference type="ChEBI" id="CHEBI:58210"/>
    </cofactor>
</comment>
<dbReference type="AlphaFoldDB" id="A0A6A6T3C5"/>
<dbReference type="Proteomes" id="UP000799324">
    <property type="component" value="Unassembled WGS sequence"/>
</dbReference>
<evidence type="ECO:0000259" key="6">
    <source>
        <dbReference type="PROSITE" id="PS51349"/>
    </source>
</evidence>
<feature type="binding site" evidence="5">
    <location>
        <position position="200"/>
    </location>
    <ligand>
        <name>FMN</name>
        <dbReference type="ChEBI" id="CHEBI:58210"/>
    </ligand>
</feature>
<dbReference type="PANTHER" id="PTHR10578:SF140">
    <property type="entry name" value="FMN HYDROXY ACID DEHYDROGENASE DOMAIN-CONTAINING PROTEIN"/>
    <property type="match status" value="1"/>
</dbReference>
<gene>
    <name evidence="7" type="ORF">K491DRAFT_602404</name>
</gene>
<dbReference type="InterPro" id="IPR000262">
    <property type="entry name" value="FMN-dep_DH"/>
</dbReference>
<comment type="similarity">
    <text evidence="3">Belongs to the FMN-dependent alpha-hydroxy acid dehydrogenase family.</text>
</comment>
<feature type="binding site" evidence="5">
    <location>
        <begin position="118"/>
        <end position="120"/>
    </location>
    <ligand>
        <name>FMN</name>
        <dbReference type="ChEBI" id="CHEBI:58210"/>
    </ligand>
</feature>
<dbReference type="Gene3D" id="3.20.20.70">
    <property type="entry name" value="Aldolase class I"/>
    <property type="match status" value="1"/>
</dbReference>
<feature type="binding site" evidence="5">
    <location>
        <position position="276"/>
    </location>
    <ligand>
        <name>FMN</name>
        <dbReference type="ChEBI" id="CHEBI:58210"/>
    </ligand>
</feature>
<evidence type="ECO:0000256" key="2">
    <source>
        <dbReference type="ARBA" id="ARBA00023002"/>
    </source>
</evidence>
<dbReference type="InterPro" id="IPR008259">
    <property type="entry name" value="FMN_hydac_DH_AS"/>
</dbReference>
<dbReference type="PANTHER" id="PTHR10578">
    <property type="entry name" value="S -2-HYDROXY-ACID OXIDASE-RELATED"/>
    <property type="match status" value="1"/>
</dbReference>
<dbReference type="GO" id="GO:0016491">
    <property type="term" value="F:oxidoreductase activity"/>
    <property type="evidence" value="ECO:0007669"/>
    <property type="project" value="UniProtKB-KW"/>
</dbReference>
<dbReference type="InterPro" id="IPR037396">
    <property type="entry name" value="FMN_HAD"/>
</dbReference>
<feature type="binding site" evidence="5">
    <location>
        <position position="147"/>
    </location>
    <ligand>
        <name>FMN</name>
        <dbReference type="ChEBI" id="CHEBI:58210"/>
    </ligand>
</feature>
<dbReference type="InterPro" id="IPR013785">
    <property type="entry name" value="Aldolase_TIM"/>
</dbReference>
<feature type="binding site" evidence="5">
    <location>
        <position position="63"/>
    </location>
    <ligand>
        <name>glyoxylate</name>
        <dbReference type="ChEBI" id="CHEBI:36655"/>
    </ligand>
</feature>
<feature type="domain" description="FMN hydroxy acid dehydrogenase" evidence="6">
    <location>
        <begin position="37"/>
        <end position="385"/>
    </location>
</feature>
<keyword evidence="5" id="KW-0288">FMN</keyword>
<dbReference type="EMBL" id="MU004377">
    <property type="protein sequence ID" value="KAF2653641.1"/>
    <property type="molecule type" value="Genomic_DNA"/>
</dbReference>
<keyword evidence="2" id="KW-0560">Oxidoreductase</keyword>
<feature type="binding site" evidence="5">
    <location>
        <position position="209"/>
    </location>
    <ligand>
        <name>glyoxylate</name>
        <dbReference type="ChEBI" id="CHEBI:36655"/>
    </ligand>
</feature>
<evidence type="ECO:0000256" key="3">
    <source>
        <dbReference type="ARBA" id="ARBA00024042"/>
    </source>
</evidence>
<reference evidence="7" key="1">
    <citation type="journal article" date="2020" name="Stud. Mycol.">
        <title>101 Dothideomycetes genomes: a test case for predicting lifestyles and emergence of pathogens.</title>
        <authorList>
            <person name="Haridas S."/>
            <person name="Albert R."/>
            <person name="Binder M."/>
            <person name="Bloem J."/>
            <person name="Labutti K."/>
            <person name="Salamov A."/>
            <person name="Andreopoulos B."/>
            <person name="Baker S."/>
            <person name="Barry K."/>
            <person name="Bills G."/>
            <person name="Bluhm B."/>
            <person name="Cannon C."/>
            <person name="Castanera R."/>
            <person name="Culley D."/>
            <person name="Daum C."/>
            <person name="Ezra D."/>
            <person name="Gonzalez J."/>
            <person name="Henrissat B."/>
            <person name="Kuo A."/>
            <person name="Liang C."/>
            <person name="Lipzen A."/>
            <person name="Lutzoni F."/>
            <person name="Magnuson J."/>
            <person name="Mondo S."/>
            <person name="Nolan M."/>
            <person name="Ohm R."/>
            <person name="Pangilinan J."/>
            <person name="Park H.-J."/>
            <person name="Ramirez L."/>
            <person name="Alfaro M."/>
            <person name="Sun H."/>
            <person name="Tritt A."/>
            <person name="Yoshinaga Y."/>
            <person name="Zwiers L.-H."/>
            <person name="Turgeon B."/>
            <person name="Goodwin S."/>
            <person name="Spatafora J."/>
            <person name="Crous P."/>
            <person name="Grigoriev I."/>
        </authorList>
    </citation>
    <scope>NUCLEOTIDE SEQUENCE</scope>
    <source>
        <strain evidence="7">CBS 122681</strain>
    </source>
</reference>
<dbReference type="OrthoDB" id="1925334at2759"/>
<name>A0A6A6T3C5_9PLEO</name>
<dbReference type="PROSITE" id="PS51349">
    <property type="entry name" value="FMN_HYDROXY_ACID_DH_2"/>
    <property type="match status" value="1"/>
</dbReference>
<evidence type="ECO:0000256" key="1">
    <source>
        <dbReference type="ARBA" id="ARBA00001917"/>
    </source>
</evidence>
<evidence type="ECO:0000313" key="8">
    <source>
        <dbReference type="Proteomes" id="UP000799324"/>
    </source>
</evidence>
<proteinExistence type="inferred from homology"/>
<evidence type="ECO:0000256" key="4">
    <source>
        <dbReference type="PIRSR" id="PIRSR000138-1"/>
    </source>
</evidence>
<dbReference type="InterPro" id="IPR012133">
    <property type="entry name" value="Alpha-hydoxy_acid_DH_FMN"/>
</dbReference>
<feature type="active site" description="Proton acceptor" evidence="4">
    <location>
        <position position="278"/>
    </location>
</feature>
<evidence type="ECO:0000313" key="7">
    <source>
        <dbReference type="EMBL" id="KAF2653641.1"/>
    </source>
</evidence>
<feature type="binding site" evidence="5">
    <location>
        <begin position="312"/>
        <end position="316"/>
    </location>
    <ligand>
        <name>FMN</name>
        <dbReference type="ChEBI" id="CHEBI:58210"/>
    </ligand>
</feature>
<feature type="binding site" evidence="5">
    <location>
        <position position="278"/>
    </location>
    <ligand>
        <name>glyoxylate</name>
        <dbReference type="ChEBI" id="CHEBI:36655"/>
    </ligand>
</feature>
<feature type="binding site" evidence="5">
    <location>
        <position position="171"/>
    </location>
    <ligand>
        <name>FMN</name>
        <dbReference type="ChEBI" id="CHEBI:58210"/>
    </ligand>
</feature>
<protein>
    <submittedName>
        <fullName evidence="7">FMN-dependent alpha-hydroxy acid dehydrogenase</fullName>
    </submittedName>
</protein>
<feature type="binding site" evidence="5">
    <location>
        <position position="254"/>
    </location>
    <ligand>
        <name>FMN</name>
        <dbReference type="ChEBI" id="CHEBI:58210"/>
    </ligand>
</feature>
<accession>A0A6A6T3C5</accession>
<sequence>MRATILSFASVALAARPWMSQPDTGIEGQLGNITGLPDIDSLVGIPDFEWVAQRVLNISSYTYYSNGAAGEWSYRNNLEVFQRYALRPRVVVDTTGIESTLPTKILGYNFSAPFFIAPAARAGFAHPEAEANLVNGAAESNILYVPSQHGTLTMAQIGDVHKNTSQVTFQQSYPPNDNDTEAKELFKQIEDAGNKAIFLTVDSAADGNRHRAARYQVGTLPNYGPNAVPTSYTKMTWEMYRKWQNFTSLPIVPKGIQTVDDARLAVQNGAPAIYLSNHGGRQVDTSRAPLEVAIKIYQEAPEIFKQVEVYADGGVRYGADIVKLLALGVHAVGIARPFMFSNVYGVDGVKRAVEMFKHELAIDASNVGVADVHQISPDIVDWSQPTNYWYS</sequence>
<feature type="binding site" evidence="5">
    <location>
        <position position="281"/>
    </location>
    <ligand>
        <name>glyoxylate</name>
        <dbReference type="ChEBI" id="CHEBI:36655"/>
    </ligand>
</feature>
<evidence type="ECO:0000256" key="5">
    <source>
        <dbReference type="PIRSR" id="PIRSR000138-2"/>
    </source>
</evidence>
<organism evidence="7 8">
    <name type="scientific">Lophiostoma macrostomum CBS 122681</name>
    <dbReference type="NCBI Taxonomy" id="1314788"/>
    <lineage>
        <taxon>Eukaryota</taxon>
        <taxon>Fungi</taxon>
        <taxon>Dikarya</taxon>
        <taxon>Ascomycota</taxon>
        <taxon>Pezizomycotina</taxon>
        <taxon>Dothideomycetes</taxon>
        <taxon>Pleosporomycetidae</taxon>
        <taxon>Pleosporales</taxon>
        <taxon>Lophiostomataceae</taxon>
        <taxon>Lophiostoma</taxon>
    </lineage>
</organism>
<feature type="binding site" evidence="5">
    <location>
        <position position="173"/>
    </location>
    <ligand>
        <name>glyoxylate</name>
        <dbReference type="ChEBI" id="CHEBI:36655"/>
    </ligand>
</feature>
<keyword evidence="8" id="KW-1185">Reference proteome</keyword>
<dbReference type="SUPFAM" id="SSF51395">
    <property type="entry name" value="FMN-linked oxidoreductases"/>
    <property type="match status" value="1"/>
</dbReference>
<dbReference type="PROSITE" id="PS00557">
    <property type="entry name" value="FMN_HYDROXY_ACID_DH_1"/>
    <property type="match status" value="1"/>
</dbReference>